<protein>
    <submittedName>
        <fullName evidence="1">Zf-HC2 domain-containing protein</fullName>
    </submittedName>
</protein>
<keyword evidence="2" id="KW-1185">Reference proteome</keyword>
<dbReference type="Proteomes" id="UP000826212">
    <property type="component" value="Chromosome"/>
</dbReference>
<accession>A0AC61NMN6</accession>
<name>A0AC61NMN6_9BACT</name>
<organism evidence="1 2">
    <name type="scientific">Halosquirtibacter laminarini</name>
    <dbReference type="NCBI Taxonomy" id="3374600"/>
    <lineage>
        <taxon>Bacteria</taxon>
        <taxon>Pseudomonadati</taxon>
        <taxon>Bacteroidota</taxon>
        <taxon>Bacteroidia</taxon>
        <taxon>Marinilabiliales</taxon>
        <taxon>Prolixibacteraceae</taxon>
        <taxon>Halosquirtibacter</taxon>
    </lineage>
</organism>
<dbReference type="EMBL" id="CP081303">
    <property type="protein sequence ID" value="QZE15781.1"/>
    <property type="molecule type" value="Genomic_DNA"/>
</dbReference>
<gene>
    <name evidence="1" type="ORF">K4L44_08085</name>
</gene>
<proteinExistence type="predicted"/>
<reference evidence="1" key="1">
    <citation type="submission" date="2021-08" db="EMBL/GenBank/DDBJ databases">
        <title>Novel anaerobic bacterium isolated from sea squirt in East Sea, Republic of Korea.</title>
        <authorList>
            <person name="Nguyen T.H."/>
            <person name="Li Z."/>
            <person name="Lee Y.-J."/>
            <person name="Ko J."/>
            <person name="Kim S.-G."/>
        </authorList>
    </citation>
    <scope>NUCLEOTIDE SEQUENCE</scope>
    <source>
        <strain evidence="1">KCTC 25031</strain>
    </source>
</reference>
<sequence length="139" mass="16339">MTCINEDLIQRYIDTEVTSEEKAYIENHLQSCEYCNKQVEQQRQLAAHLKGMISQFQSSNIEIPPFEEIKKTGHLFRYHKRKVVGALLVAASIVISCFLFQPKEEKQKNYLITYDLEQSLDANLPLEEQNLHFQIIEYK</sequence>
<evidence type="ECO:0000313" key="2">
    <source>
        <dbReference type="Proteomes" id="UP000826212"/>
    </source>
</evidence>
<evidence type="ECO:0000313" key="1">
    <source>
        <dbReference type="EMBL" id="QZE15781.1"/>
    </source>
</evidence>